<keyword evidence="7 11" id="KW-0798">TonB box</keyword>
<evidence type="ECO:0000256" key="7">
    <source>
        <dbReference type="ARBA" id="ARBA00023077"/>
    </source>
</evidence>
<dbReference type="InterPro" id="IPR000531">
    <property type="entry name" value="Beta-barrel_TonB"/>
</dbReference>
<dbReference type="Pfam" id="PF07715">
    <property type="entry name" value="Plug"/>
    <property type="match status" value="1"/>
</dbReference>
<evidence type="ECO:0000256" key="1">
    <source>
        <dbReference type="ARBA" id="ARBA00004571"/>
    </source>
</evidence>
<dbReference type="InterPro" id="IPR039426">
    <property type="entry name" value="TonB-dep_rcpt-like"/>
</dbReference>
<organism evidence="16 17">
    <name type="scientific">Denitrificimonas halotolerans</name>
    <dbReference type="NCBI Taxonomy" id="3098930"/>
    <lineage>
        <taxon>Bacteria</taxon>
        <taxon>Pseudomonadati</taxon>
        <taxon>Pseudomonadota</taxon>
        <taxon>Gammaproteobacteria</taxon>
        <taxon>Pseudomonadales</taxon>
        <taxon>Pseudomonadaceae</taxon>
        <taxon>Denitrificimonas</taxon>
    </lineage>
</organism>
<dbReference type="Gene3D" id="2.40.170.20">
    <property type="entry name" value="TonB-dependent receptor, beta-barrel domain"/>
    <property type="match status" value="1"/>
</dbReference>
<keyword evidence="2 10" id="KW-0813">Transport</keyword>
<comment type="similarity">
    <text evidence="10 11">Belongs to the TonB-dependent receptor family.</text>
</comment>
<keyword evidence="4 10" id="KW-0812">Transmembrane</keyword>
<comment type="subcellular location">
    <subcellularLocation>
        <location evidence="1 10">Cell outer membrane</location>
        <topology evidence="1 10">Multi-pass membrane protein</topology>
    </subcellularLocation>
</comment>
<dbReference type="Proteomes" id="UP001294570">
    <property type="component" value="Unassembled WGS sequence"/>
</dbReference>
<feature type="region of interest" description="Disordered" evidence="12">
    <location>
        <begin position="204"/>
        <end position="223"/>
    </location>
</feature>
<keyword evidence="8 10" id="KW-0472">Membrane</keyword>
<evidence type="ECO:0000259" key="15">
    <source>
        <dbReference type="Pfam" id="PF07715"/>
    </source>
</evidence>
<dbReference type="InterPro" id="IPR012910">
    <property type="entry name" value="Plug_dom"/>
</dbReference>
<dbReference type="Gene3D" id="2.170.130.10">
    <property type="entry name" value="TonB-dependent receptor, plug domain"/>
    <property type="match status" value="1"/>
</dbReference>
<dbReference type="PANTHER" id="PTHR30069">
    <property type="entry name" value="TONB-DEPENDENT OUTER MEMBRANE RECEPTOR"/>
    <property type="match status" value="1"/>
</dbReference>
<feature type="compositionally biased region" description="Basic and acidic residues" evidence="12">
    <location>
        <begin position="212"/>
        <end position="223"/>
    </location>
</feature>
<evidence type="ECO:0000256" key="3">
    <source>
        <dbReference type="ARBA" id="ARBA00022452"/>
    </source>
</evidence>
<keyword evidence="3 10" id="KW-1134">Transmembrane beta strand</keyword>
<dbReference type="CDD" id="cd01347">
    <property type="entry name" value="ligand_gated_channel"/>
    <property type="match status" value="1"/>
</dbReference>
<protein>
    <submittedName>
        <fullName evidence="16">TonB-dependent receptor</fullName>
    </submittedName>
</protein>
<keyword evidence="6" id="KW-0406">Ion transport</keyword>
<feature type="domain" description="TonB-dependent receptor-like beta-barrel" evidence="14">
    <location>
        <begin position="229"/>
        <end position="615"/>
    </location>
</feature>
<evidence type="ECO:0000256" key="2">
    <source>
        <dbReference type="ARBA" id="ARBA00022448"/>
    </source>
</evidence>
<sequence>MNCFKRIGLCGVLVCQAGWAFANTTTDLGTVVISATATEQDLSNAPASVSVITQQALQKRPIQDLKDALRGVKSAQFSGIGMSRRGISLRGMPSEHTLVLINGKRINPSAGAIAHSDFDLNWIPLATIERIEVVRGPMSSLYGSEALGGIVNIITKAPSEDWAGTVRLAGQSPEQHGGQQHQVNGYISGALIPDRLSLSLTGEVQRQQETPFSKDKRLSDLEGNDNHHLGMALRWQLDPTQDLTFDYSQGREERWRNTITAGKVISEYESTDVLKRQQMSLTHDKDWSWGHTQVRGYRNQLQRENHRSAGQKSNDPQKIIGSVVDGQITFDPFYQHRLTVGSEWRKEELEDLSVNSHGQDQAIHRAVFLQDEWQLAQDWSLTLGSRLDQHEAFGWEHSPRAYLMYQFNPDWQMRIGAGRGYKAPSLKQLSASYNSIGGGGRFTIYGNPDLQPETNTTYEWGVEYQQDAFTFGTTLFENQLNDLIHTRCTANCGQRGREQRTYENIDQARIRGLELEMNWAFHSDWQWHGNYTYLDAKNRTGKHRLSDRSRHLLNNTLQWQLTEQLNNQLRHEYIGSQLTGSLDQQYELPSYHLLHWDMNYQLSKNTSVQAGISNLSNKRLSNSNEQFDYTEPGRSYHLSIQVGF</sequence>
<proteinExistence type="inferred from homology"/>
<evidence type="ECO:0000256" key="8">
    <source>
        <dbReference type="ARBA" id="ARBA00023136"/>
    </source>
</evidence>
<feature type="signal peptide" evidence="13">
    <location>
        <begin position="1"/>
        <end position="22"/>
    </location>
</feature>
<evidence type="ECO:0000313" key="17">
    <source>
        <dbReference type="Proteomes" id="UP001294570"/>
    </source>
</evidence>
<dbReference type="InterPro" id="IPR036942">
    <property type="entry name" value="Beta-barrel_TonB_sf"/>
</dbReference>
<keyword evidence="17" id="KW-1185">Reference proteome</keyword>
<reference evidence="16 17" key="1">
    <citation type="submission" date="2023-12" db="EMBL/GenBank/DDBJ databases">
        <title>Denitrificimonas halotolerans sp. nov.,a novel species isolated from landfill leachate.</title>
        <authorList>
            <person name="Wang S."/>
        </authorList>
    </citation>
    <scope>NUCLEOTIDE SEQUENCE [LARGE SCALE GENOMIC DNA]</scope>
    <source>
        <strain evidence="16 17">JX-1</strain>
    </source>
</reference>
<keyword evidence="16" id="KW-0675">Receptor</keyword>
<evidence type="ECO:0000256" key="13">
    <source>
        <dbReference type="SAM" id="SignalP"/>
    </source>
</evidence>
<dbReference type="PANTHER" id="PTHR30069:SF53">
    <property type="entry name" value="COLICIN I RECEPTOR-RELATED"/>
    <property type="match status" value="1"/>
</dbReference>
<evidence type="ECO:0000256" key="12">
    <source>
        <dbReference type="SAM" id="MobiDB-lite"/>
    </source>
</evidence>
<comment type="caution">
    <text evidence="16">The sequence shown here is derived from an EMBL/GenBank/DDBJ whole genome shotgun (WGS) entry which is preliminary data.</text>
</comment>
<dbReference type="RefSeq" id="WP_321552642.1">
    <property type="nucleotide sequence ID" value="NZ_JAXIVU010000002.1"/>
</dbReference>
<keyword evidence="5 13" id="KW-0732">Signal</keyword>
<evidence type="ECO:0000256" key="9">
    <source>
        <dbReference type="ARBA" id="ARBA00023237"/>
    </source>
</evidence>
<keyword evidence="9 10" id="KW-0998">Cell outer membrane</keyword>
<evidence type="ECO:0000259" key="14">
    <source>
        <dbReference type="Pfam" id="PF00593"/>
    </source>
</evidence>
<name>A0ABU5GPU8_9GAMM</name>
<feature type="domain" description="TonB-dependent receptor plug" evidence="15">
    <location>
        <begin position="42"/>
        <end position="150"/>
    </location>
</feature>
<accession>A0ABU5GPU8</accession>
<evidence type="ECO:0000256" key="4">
    <source>
        <dbReference type="ARBA" id="ARBA00022692"/>
    </source>
</evidence>
<dbReference type="Pfam" id="PF00593">
    <property type="entry name" value="TonB_dep_Rec_b-barrel"/>
    <property type="match status" value="1"/>
</dbReference>
<gene>
    <name evidence="16" type="ORF">TOI97_03010</name>
</gene>
<evidence type="ECO:0000256" key="5">
    <source>
        <dbReference type="ARBA" id="ARBA00022729"/>
    </source>
</evidence>
<evidence type="ECO:0000313" key="16">
    <source>
        <dbReference type="EMBL" id="MDY7218552.1"/>
    </source>
</evidence>
<dbReference type="SUPFAM" id="SSF56935">
    <property type="entry name" value="Porins"/>
    <property type="match status" value="1"/>
</dbReference>
<evidence type="ECO:0000256" key="11">
    <source>
        <dbReference type="RuleBase" id="RU003357"/>
    </source>
</evidence>
<feature type="chain" id="PRO_5046001064" evidence="13">
    <location>
        <begin position="23"/>
        <end position="644"/>
    </location>
</feature>
<evidence type="ECO:0000256" key="10">
    <source>
        <dbReference type="PROSITE-ProRule" id="PRU01360"/>
    </source>
</evidence>
<evidence type="ECO:0000256" key="6">
    <source>
        <dbReference type="ARBA" id="ARBA00023065"/>
    </source>
</evidence>
<dbReference type="InterPro" id="IPR037066">
    <property type="entry name" value="Plug_dom_sf"/>
</dbReference>
<dbReference type="EMBL" id="JAXIVU010000002">
    <property type="protein sequence ID" value="MDY7218552.1"/>
    <property type="molecule type" value="Genomic_DNA"/>
</dbReference>
<dbReference type="PROSITE" id="PS52016">
    <property type="entry name" value="TONB_DEPENDENT_REC_3"/>
    <property type="match status" value="1"/>
</dbReference>